<evidence type="ECO:0000256" key="1">
    <source>
        <dbReference type="ARBA" id="ARBA00010641"/>
    </source>
</evidence>
<reference evidence="7 8" key="1">
    <citation type="submission" date="2019-03" db="EMBL/GenBank/DDBJ databases">
        <title>Genomic Encyclopedia of Archaeal and Bacterial Type Strains, Phase II (KMG-II): from individual species to whole genera.</title>
        <authorList>
            <person name="Goeker M."/>
        </authorList>
    </citation>
    <scope>NUCLEOTIDE SEQUENCE [LARGE SCALE GENOMIC DNA]</scope>
    <source>
        <strain evidence="7 8">RL-C</strain>
    </source>
</reference>
<comment type="similarity">
    <text evidence="1">Belongs to the sigma-70 factor family. ECF subfamily.</text>
</comment>
<dbReference type="PANTHER" id="PTHR43133">
    <property type="entry name" value="RNA POLYMERASE ECF-TYPE SIGMA FACTO"/>
    <property type="match status" value="1"/>
</dbReference>
<evidence type="ECO:0000256" key="2">
    <source>
        <dbReference type="ARBA" id="ARBA00023015"/>
    </source>
</evidence>
<dbReference type="Proteomes" id="UP000294830">
    <property type="component" value="Unassembled WGS sequence"/>
</dbReference>
<dbReference type="EMBL" id="SLWB01000002">
    <property type="protein sequence ID" value="TCN72215.1"/>
    <property type="molecule type" value="Genomic_DNA"/>
</dbReference>
<keyword evidence="8" id="KW-1185">Reference proteome</keyword>
<keyword evidence="2" id="KW-0805">Transcription regulation</keyword>
<evidence type="ECO:0000259" key="5">
    <source>
        <dbReference type="Pfam" id="PF04542"/>
    </source>
</evidence>
<evidence type="ECO:0000256" key="4">
    <source>
        <dbReference type="ARBA" id="ARBA00023163"/>
    </source>
</evidence>
<dbReference type="InterPro" id="IPR013325">
    <property type="entry name" value="RNA_pol_sigma_r2"/>
</dbReference>
<dbReference type="Gene3D" id="1.10.10.10">
    <property type="entry name" value="Winged helix-like DNA-binding domain superfamily/Winged helix DNA-binding domain"/>
    <property type="match status" value="1"/>
</dbReference>
<dbReference type="GO" id="GO:0006352">
    <property type="term" value="P:DNA-templated transcription initiation"/>
    <property type="evidence" value="ECO:0007669"/>
    <property type="project" value="InterPro"/>
</dbReference>
<dbReference type="InterPro" id="IPR039425">
    <property type="entry name" value="RNA_pol_sigma-70-like"/>
</dbReference>
<keyword evidence="4" id="KW-0804">Transcription</keyword>
<dbReference type="InterPro" id="IPR036388">
    <property type="entry name" value="WH-like_DNA-bd_sf"/>
</dbReference>
<keyword evidence="3" id="KW-0731">Sigma factor</keyword>
<dbReference type="SUPFAM" id="SSF88946">
    <property type="entry name" value="Sigma2 domain of RNA polymerase sigma factors"/>
    <property type="match status" value="1"/>
</dbReference>
<dbReference type="OrthoDB" id="9780326at2"/>
<evidence type="ECO:0000256" key="3">
    <source>
        <dbReference type="ARBA" id="ARBA00023082"/>
    </source>
</evidence>
<name>A0A4R2EUB0_9BACT</name>
<dbReference type="InterPro" id="IPR013324">
    <property type="entry name" value="RNA_pol_sigma_r3/r4-like"/>
</dbReference>
<sequence length="172" mass="20016">MENDKQLFEKLFRANRDRVFRLCCLYTGDTDQRKDLMQDIFIRVWENLSSYRGEAAMSTWIYRIALNTCLTHVRSLKRGLQTRLMPDGFDVLETEPPAGTEPSIEHLIRCINLLEPSERTIIGLYLEDLPQREIADILGISEANVRVKIHRIKQRLSEIAAEQFPQIRQAAV</sequence>
<dbReference type="NCBIfam" id="TIGR02937">
    <property type="entry name" value="sigma70-ECF"/>
    <property type="match status" value="1"/>
</dbReference>
<accession>A0A4R2EUB0</accession>
<protein>
    <submittedName>
        <fullName evidence="7">RNA polymerase sigma-70 factor (ECF subfamily)</fullName>
    </submittedName>
</protein>
<evidence type="ECO:0000313" key="7">
    <source>
        <dbReference type="EMBL" id="TCN72215.1"/>
    </source>
</evidence>
<dbReference type="RefSeq" id="WP_131838275.1">
    <property type="nucleotide sequence ID" value="NZ_SLWB01000002.1"/>
</dbReference>
<dbReference type="Gene3D" id="1.10.1740.10">
    <property type="match status" value="1"/>
</dbReference>
<dbReference type="InterPro" id="IPR007627">
    <property type="entry name" value="RNA_pol_sigma70_r2"/>
</dbReference>
<comment type="caution">
    <text evidence="7">The sequence shown here is derived from an EMBL/GenBank/DDBJ whole genome shotgun (WGS) entry which is preliminary data.</text>
</comment>
<dbReference type="InterPro" id="IPR014284">
    <property type="entry name" value="RNA_pol_sigma-70_dom"/>
</dbReference>
<evidence type="ECO:0000313" key="8">
    <source>
        <dbReference type="Proteomes" id="UP000294830"/>
    </source>
</evidence>
<proteinExistence type="inferred from homology"/>
<organism evidence="7 8">
    <name type="scientific">Acetobacteroides hydrogenigenes</name>
    <dbReference type="NCBI Taxonomy" id="979970"/>
    <lineage>
        <taxon>Bacteria</taxon>
        <taxon>Pseudomonadati</taxon>
        <taxon>Bacteroidota</taxon>
        <taxon>Bacteroidia</taxon>
        <taxon>Bacteroidales</taxon>
        <taxon>Rikenellaceae</taxon>
        <taxon>Acetobacteroides</taxon>
    </lineage>
</organism>
<feature type="domain" description="RNA polymerase sigma factor 70 region 4 type 2" evidence="6">
    <location>
        <begin position="107"/>
        <end position="156"/>
    </location>
</feature>
<dbReference type="AlphaFoldDB" id="A0A4R2EUB0"/>
<dbReference type="CDD" id="cd06171">
    <property type="entry name" value="Sigma70_r4"/>
    <property type="match status" value="1"/>
</dbReference>
<dbReference type="GO" id="GO:0016987">
    <property type="term" value="F:sigma factor activity"/>
    <property type="evidence" value="ECO:0007669"/>
    <property type="project" value="UniProtKB-KW"/>
</dbReference>
<evidence type="ECO:0000259" key="6">
    <source>
        <dbReference type="Pfam" id="PF08281"/>
    </source>
</evidence>
<dbReference type="SUPFAM" id="SSF88659">
    <property type="entry name" value="Sigma3 and sigma4 domains of RNA polymerase sigma factors"/>
    <property type="match status" value="1"/>
</dbReference>
<dbReference type="Pfam" id="PF08281">
    <property type="entry name" value="Sigma70_r4_2"/>
    <property type="match status" value="1"/>
</dbReference>
<feature type="domain" description="RNA polymerase sigma-70 region 2" evidence="5">
    <location>
        <begin position="11"/>
        <end position="78"/>
    </location>
</feature>
<dbReference type="PANTHER" id="PTHR43133:SF45">
    <property type="entry name" value="RNA POLYMERASE ECF-TYPE SIGMA FACTOR"/>
    <property type="match status" value="1"/>
</dbReference>
<dbReference type="GO" id="GO:0003677">
    <property type="term" value="F:DNA binding"/>
    <property type="evidence" value="ECO:0007669"/>
    <property type="project" value="InterPro"/>
</dbReference>
<dbReference type="Pfam" id="PF04542">
    <property type="entry name" value="Sigma70_r2"/>
    <property type="match status" value="1"/>
</dbReference>
<gene>
    <name evidence="7" type="ORF">CLV25_102178</name>
</gene>
<dbReference type="InterPro" id="IPR013249">
    <property type="entry name" value="RNA_pol_sigma70_r4_t2"/>
</dbReference>